<dbReference type="GO" id="GO:0007156">
    <property type="term" value="P:homophilic cell adhesion via plasma membrane adhesion molecules"/>
    <property type="evidence" value="ECO:0007669"/>
    <property type="project" value="InterPro"/>
</dbReference>
<feature type="domain" description="Cadherin" evidence="20">
    <location>
        <begin position="524"/>
        <end position="636"/>
    </location>
</feature>
<reference evidence="22" key="1">
    <citation type="submission" date="2021-02" db="EMBL/GenBank/DDBJ databases">
        <authorList>
            <person name="Nowell W R."/>
        </authorList>
    </citation>
    <scope>NUCLEOTIDE SEQUENCE</scope>
</reference>
<organism evidence="22 23">
    <name type="scientific">Adineta steineri</name>
    <dbReference type="NCBI Taxonomy" id="433720"/>
    <lineage>
        <taxon>Eukaryota</taxon>
        <taxon>Metazoa</taxon>
        <taxon>Spiralia</taxon>
        <taxon>Gnathifera</taxon>
        <taxon>Rotifera</taxon>
        <taxon>Eurotatoria</taxon>
        <taxon>Bdelloidea</taxon>
        <taxon>Adinetida</taxon>
        <taxon>Adinetidae</taxon>
        <taxon>Adineta</taxon>
    </lineage>
</organism>
<keyword evidence="10" id="KW-0130">Cell adhesion</keyword>
<dbReference type="GO" id="GO:0005509">
    <property type="term" value="F:calcium ion binding"/>
    <property type="evidence" value="ECO:0007669"/>
    <property type="project" value="UniProtKB-UniRule"/>
</dbReference>
<evidence type="ECO:0000256" key="14">
    <source>
        <dbReference type="ARBA" id="ARBA00023242"/>
    </source>
</evidence>
<dbReference type="InterPro" id="IPR002126">
    <property type="entry name" value="Cadherin-like_dom"/>
</dbReference>
<dbReference type="Gene3D" id="4.10.1060.10">
    <property type="entry name" value="Zinc finger, RanBP2-type"/>
    <property type="match status" value="1"/>
</dbReference>
<evidence type="ECO:0000256" key="8">
    <source>
        <dbReference type="ARBA" id="ARBA00022837"/>
    </source>
</evidence>
<evidence type="ECO:0000256" key="3">
    <source>
        <dbReference type="ARBA" id="ARBA00022692"/>
    </source>
</evidence>
<evidence type="ECO:0000256" key="7">
    <source>
        <dbReference type="ARBA" id="ARBA00022833"/>
    </source>
</evidence>
<evidence type="ECO:0000313" key="22">
    <source>
        <dbReference type="EMBL" id="CAF1585214.1"/>
    </source>
</evidence>
<dbReference type="CDD" id="cd11304">
    <property type="entry name" value="Cadherin_repeat"/>
    <property type="match status" value="5"/>
</dbReference>
<feature type="compositionally biased region" description="Basic and acidic residues" evidence="17">
    <location>
        <begin position="241"/>
        <end position="255"/>
    </location>
</feature>
<dbReference type="SUPFAM" id="SSF49313">
    <property type="entry name" value="Cadherin-like"/>
    <property type="match status" value="5"/>
</dbReference>
<feature type="compositionally biased region" description="Basic and acidic residues" evidence="17">
    <location>
        <begin position="1"/>
        <end position="29"/>
    </location>
</feature>
<dbReference type="SMART" id="SM00547">
    <property type="entry name" value="ZnF_RBZ"/>
    <property type="match status" value="1"/>
</dbReference>
<sequence length="1344" mass="152847">MSDHGDNNRDDDEPHVRSSRERRNSHNEDSSSSSHRSPSKPHKKSSSKDLSSIGKKVAEKSGGLFSPEDWMCKSCGNINWARRSTCNMCNMPKFQKAEARTGAGGGYNERDNVQYNEKNQESDGEYDEFGRKKKKFRNTTRDSDDDEENSNGKKTKYKSFEVSIVGRGNTRTENDGEDEEEEDDDDDDDDGFDAKKYALDSDDNDEDDTKNHHQASSSSSNKKSSTSRERQYSRSRSNSSESRKSNDKKSSRYDKASSSNNRKRSNSPRSSRRTDDYYERRRSRSRSPPSNHLYKMLPILFFINIIYLVSGKPKDSIHIMEDLPIGTSIYTFSTDGFKKNSNDFFLIDPYTGRVTTKKLIDRDDFCLRHVCSCSKCAITLEVLCVNMGQIYFNDLSIIIDDRNDHSPQFPKTAIVIDVLENVPIGYLIPIDIAIDIDYGNNSIQGYHLLEDNSTNRILKAFQIEYSKKNDLLALRLIKILDRELYDSLEYVIQAYDGGQPQALIGRLNIHINILDVNDMSPAFDHSDIHVLLSESISTGSLVARVHALDGDTGLNGLIDYTIVSLDPPSNGTFLLSKDTGEIRLGKHLDYEKEKSYRIKIKAQDNGPQQGSVPAFAMVYVDVKDENDNYPLIAPTFNDDKIAGVGHVINSSIIKIRENTPNGTFLGHVSISDLDQGNNGRISWSLESNESISIQKLFNNEAFLMFTSRIFDREEQSQYNIYLTAHDHGIPSLSNTLNFTLIILDENDNSPKFDKDFYSINITETTPINTTILYFHAIDNDENNTLNSQIEYHISNQTIFSLNSTTGELYLISTLDREETSTYEFDITAFDHGQPQPLSSTVRCFINIIDINDNYPIFDLSEYVFEIPETWSNLSPIGHVHAIDADEYYSELSYTLVNNETTMTDEWPFELTSNGTLYLKATSVGIDYEQRSIYQFLIIASDHDGLNTSVPVIIKILNRNDFCPELINNSTVLFFNNDLWSNNSSEKLNQFYLDLYDGDNDTCLIELLNFKDIFHIERIDYNEFLLYAHILPEREYYVLQFRLRDLINETIDQSCIRYIELVLTTGTNETNQTVAIDTAREYLDALHFISQHKHSYFDLTLLNVILIFILLSIGIIVGLISIKLIYLSSNSRHRKKLRNHHRHDTNLLYRLQSPTETQLPLLANGPGEQSLTSSLIMTGNNRLIHDENINHSIDGDDEQQQRLLCQINPNCSSIKKHSNEFKTFALRSNNNAYDIIGDIIHSSASPSSSSYPHNLSNDYESTSLNIDQQRFLPFTNPSNVNLSSDGQLMTVTYFSSSSTSTQPDSSLSSLNTTTRTLKTFSSISTANESSSMMRPRLAEQEVIEV</sequence>
<dbReference type="GO" id="GO:0003723">
    <property type="term" value="F:RNA binding"/>
    <property type="evidence" value="ECO:0007669"/>
    <property type="project" value="UniProtKB-KW"/>
</dbReference>
<dbReference type="PROSITE" id="PS01358">
    <property type="entry name" value="ZF_RANBP2_1"/>
    <property type="match status" value="1"/>
</dbReference>
<dbReference type="Pfam" id="PF00028">
    <property type="entry name" value="Cadherin"/>
    <property type="match status" value="4"/>
</dbReference>
<dbReference type="PROSITE" id="PS50268">
    <property type="entry name" value="CADHERIN_2"/>
    <property type="match status" value="6"/>
</dbReference>
<feature type="compositionally biased region" description="Acidic residues" evidence="17">
    <location>
        <begin position="175"/>
        <end position="191"/>
    </location>
</feature>
<dbReference type="PROSITE" id="PS50199">
    <property type="entry name" value="ZF_RANBP2_2"/>
    <property type="match status" value="1"/>
</dbReference>
<dbReference type="GO" id="GO:0008270">
    <property type="term" value="F:zinc ion binding"/>
    <property type="evidence" value="ECO:0007669"/>
    <property type="project" value="UniProtKB-KW"/>
</dbReference>
<evidence type="ECO:0000256" key="11">
    <source>
        <dbReference type="ARBA" id="ARBA00022989"/>
    </source>
</evidence>
<evidence type="ECO:0000256" key="1">
    <source>
        <dbReference type="ARBA" id="ARBA00004123"/>
    </source>
</evidence>
<evidence type="ECO:0000256" key="15">
    <source>
        <dbReference type="PROSITE-ProRule" id="PRU00043"/>
    </source>
</evidence>
<evidence type="ECO:0000256" key="2">
    <source>
        <dbReference type="ARBA" id="ARBA00004167"/>
    </source>
</evidence>
<dbReference type="PANTHER" id="PTHR24028">
    <property type="entry name" value="CADHERIN-87A"/>
    <property type="match status" value="1"/>
</dbReference>
<protein>
    <submittedName>
        <fullName evidence="22">Uncharacterized protein</fullName>
    </submittedName>
</protein>
<dbReference type="SMART" id="SM00112">
    <property type="entry name" value="CA"/>
    <property type="match status" value="6"/>
</dbReference>
<keyword evidence="12 18" id="KW-0472">Membrane</keyword>
<evidence type="ECO:0000256" key="13">
    <source>
        <dbReference type="ARBA" id="ARBA00023180"/>
    </source>
</evidence>
<keyword evidence="23" id="KW-1185">Reference proteome</keyword>
<evidence type="ECO:0000256" key="9">
    <source>
        <dbReference type="ARBA" id="ARBA00022884"/>
    </source>
</evidence>
<dbReference type="PANTHER" id="PTHR24028:SF146">
    <property type="entry name" value="CADHERIN 96CB, ISOFORM D-RELATED"/>
    <property type="match status" value="1"/>
</dbReference>
<evidence type="ECO:0000256" key="4">
    <source>
        <dbReference type="ARBA" id="ARBA00022723"/>
    </source>
</evidence>
<keyword evidence="13" id="KW-0325">Glycoprotein</keyword>
<comment type="subcellular location">
    <subcellularLocation>
        <location evidence="2">Membrane</location>
        <topology evidence="2">Single-pass membrane protein</topology>
    </subcellularLocation>
    <subcellularLocation>
        <location evidence="1">Nucleus</location>
    </subcellularLocation>
</comment>
<dbReference type="InterPro" id="IPR050174">
    <property type="entry name" value="Protocadherin/Cadherin-CA"/>
</dbReference>
<feature type="domain" description="Cadherin" evidence="20">
    <location>
        <begin position="858"/>
        <end position="965"/>
    </location>
</feature>
<keyword evidence="11 18" id="KW-1133">Transmembrane helix</keyword>
<feature type="region of interest" description="Disordered" evidence="17">
    <location>
        <begin position="1"/>
        <end position="70"/>
    </location>
</feature>
<dbReference type="FunFam" id="4.10.1060.10:FF:000004">
    <property type="entry name" value="Zinc finger Ran-binding domain-containing protein 2"/>
    <property type="match status" value="1"/>
</dbReference>
<proteinExistence type="predicted"/>
<evidence type="ECO:0000256" key="5">
    <source>
        <dbReference type="ARBA" id="ARBA00022737"/>
    </source>
</evidence>
<name>A0A815ZIT2_9BILA</name>
<evidence type="ECO:0000259" key="20">
    <source>
        <dbReference type="PROSITE" id="PS50268"/>
    </source>
</evidence>
<dbReference type="EMBL" id="CAJNOI010000623">
    <property type="protein sequence ID" value="CAF1319096.1"/>
    <property type="molecule type" value="Genomic_DNA"/>
</dbReference>
<feature type="domain" description="RanBP2-type" evidence="19">
    <location>
        <begin position="60"/>
        <end position="95"/>
    </location>
</feature>
<evidence type="ECO:0000313" key="21">
    <source>
        <dbReference type="EMBL" id="CAF1319096.1"/>
    </source>
</evidence>
<evidence type="ECO:0000256" key="6">
    <source>
        <dbReference type="ARBA" id="ARBA00022771"/>
    </source>
</evidence>
<keyword evidence="3 18" id="KW-0812">Transmembrane</keyword>
<dbReference type="FunFam" id="2.60.40.60:FF:000092">
    <property type="entry name" value="Protocadherin 8"/>
    <property type="match status" value="1"/>
</dbReference>
<evidence type="ECO:0000256" key="12">
    <source>
        <dbReference type="ARBA" id="ARBA00023136"/>
    </source>
</evidence>
<dbReference type="InterPro" id="IPR015919">
    <property type="entry name" value="Cadherin-like_sf"/>
</dbReference>
<evidence type="ECO:0000259" key="19">
    <source>
        <dbReference type="PROSITE" id="PS50199"/>
    </source>
</evidence>
<dbReference type="GO" id="GO:0005634">
    <property type="term" value="C:nucleus"/>
    <property type="evidence" value="ECO:0007669"/>
    <property type="project" value="UniProtKB-SubCell"/>
</dbReference>
<feature type="domain" description="Cadherin" evidence="20">
    <location>
        <begin position="410"/>
        <end position="523"/>
    </location>
</feature>
<feature type="domain" description="Cadherin" evidence="20">
    <location>
        <begin position="753"/>
        <end position="857"/>
    </location>
</feature>
<keyword evidence="4" id="KW-0479">Metal-binding</keyword>
<feature type="transmembrane region" description="Helical" evidence="18">
    <location>
        <begin position="1100"/>
        <end position="1125"/>
    </location>
</feature>
<feature type="domain" description="Cadherin" evidence="20">
    <location>
        <begin position="330"/>
        <end position="409"/>
    </location>
</feature>
<dbReference type="Proteomes" id="UP000663832">
    <property type="component" value="Unassembled WGS sequence"/>
</dbReference>
<dbReference type="Gene3D" id="2.60.40.60">
    <property type="entry name" value="Cadherins"/>
    <property type="match status" value="6"/>
</dbReference>
<keyword evidence="14" id="KW-0539">Nucleus</keyword>
<dbReference type="InterPro" id="IPR001876">
    <property type="entry name" value="Znf_RanBP2"/>
</dbReference>
<feature type="region of interest" description="Disordered" evidence="17">
    <location>
        <begin position="99"/>
        <end position="289"/>
    </location>
</feature>
<dbReference type="OrthoDB" id="6252479at2759"/>
<dbReference type="Proteomes" id="UP000663877">
    <property type="component" value="Unassembled WGS sequence"/>
</dbReference>
<keyword evidence="7" id="KW-0862">Zinc</keyword>
<evidence type="ECO:0000256" key="16">
    <source>
        <dbReference type="PROSITE-ProRule" id="PRU00322"/>
    </source>
</evidence>
<keyword evidence="8 15" id="KW-0106">Calcium</keyword>
<dbReference type="GO" id="GO:0005886">
    <property type="term" value="C:plasma membrane"/>
    <property type="evidence" value="ECO:0007669"/>
    <property type="project" value="InterPro"/>
</dbReference>
<accession>A0A815ZIT2</accession>
<comment type="caution">
    <text evidence="22">The sequence shown here is derived from an EMBL/GenBank/DDBJ whole genome shotgun (WGS) entry which is preliminary data.</text>
</comment>
<dbReference type="FunFam" id="2.60.40.60:FF:000104">
    <property type="entry name" value="cadherin-23 isoform X1"/>
    <property type="match status" value="1"/>
</dbReference>
<evidence type="ECO:0000256" key="17">
    <source>
        <dbReference type="SAM" id="MobiDB-lite"/>
    </source>
</evidence>
<gene>
    <name evidence="21" type="ORF">BJG266_LOCUS33245</name>
    <name evidence="22" type="ORF">QVE165_LOCUS50547</name>
</gene>
<evidence type="ECO:0000256" key="10">
    <source>
        <dbReference type="ARBA" id="ARBA00022889"/>
    </source>
</evidence>
<dbReference type="SUPFAM" id="SSF90209">
    <property type="entry name" value="Ran binding protein zinc finger-like"/>
    <property type="match status" value="1"/>
</dbReference>
<dbReference type="FunFam" id="2.60.40.60:FF:000002">
    <property type="entry name" value="Protocadherin alpha 2"/>
    <property type="match status" value="1"/>
</dbReference>
<dbReference type="PRINTS" id="PR00205">
    <property type="entry name" value="CADHERIN"/>
</dbReference>
<keyword evidence="9" id="KW-0694">RNA-binding</keyword>
<dbReference type="InterPro" id="IPR020894">
    <property type="entry name" value="Cadherin_CS"/>
</dbReference>
<keyword evidence="5" id="KW-0677">Repeat</keyword>
<evidence type="ECO:0000256" key="18">
    <source>
        <dbReference type="SAM" id="Phobius"/>
    </source>
</evidence>
<keyword evidence="6 16" id="KW-0863">Zinc-finger</keyword>
<feature type="domain" description="Cadherin" evidence="20">
    <location>
        <begin position="647"/>
        <end position="752"/>
    </location>
</feature>
<dbReference type="EMBL" id="CAJNOM010001002">
    <property type="protein sequence ID" value="CAF1585214.1"/>
    <property type="molecule type" value="Genomic_DNA"/>
</dbReference>
<dbReference type="PROSITE" id="PS00232">
    <property type="entry name" value="CADHERIN_1"/>
    <property type="match status" value="2"/>
</dbReference>
<evidence type="ECO:0000313" key="23">
    <source>
        <dbReference type="Proteomes" id="UP000663832"/>
    </source>
</evidence>
<dbReference type="InterPro" id="IPR036443">
    <property type="entry name" value="Znf_RanBP2_sf"/>
</dbReference>